<reference evidence="2 3" key="1">
    <citation type="submission" date="2024-09" db="EMBL/GenBank/DDBJ databases">
        <title>Chromosome-scale assembly of Riccia fluitans.</title>
        <authorList>
            <person name="Paukszto L."/>
            <person name="Sawicki J."/>
            <person name="Karawczyk K."/>
            <person name="Piernik-Szablinska J."/>
            <person name="Szczecinska M."/>
            <person name="Mazdziarz M."/>
        </authorList>
    </citation>
    <scope>NUCLEOTIDE SEQUENCE [LARGE SCALE GENOMIC DNA]</scope>
    <source>
        <strain evidence="2">Rf_01</strain>
        <tissue evidence="2">Aerial parts of the thallus</tissue>
    </source>
</reference>
<dbReference type="EMBL" id="JBHFFA010000003">
    <property type="protein sequence ID" value="KAL2635923.1"/>
    <property type="molecule type" value="Genomic_DNA"/>
</dbReference>
<proteinExistence type="predicted"/>
<dbReference type="AlphaFoldDB" id="A0ABD1YYY8"/>
<evidence type="ECO:0000313" key="2">
    <source>
        <dbReference type="EMBL" id="KAL2635923.1"/>
    </source>
</evidence>
<gene>
    <name evidence="2" type="ORF">R1flu_007402</name>
</gene>
<feature type="region of interest" description="Disordered" evidence="1">
    <location>
        <begin position="1"/>
        <end position="30"/>
    </location>
</feature>
<name>A0ABD1YYY8_9MARC</name>
<dbReference type="Proteomes" id="UP001605036">
    <property type="component" value="Unassembled WGS sequence"/>
</dbReference>
<sequence length="85" mass="9440">MKSRPGPTADLEGVTMHNNSVYISSPDGANPGPRYMLTSTVSYDDEMNHAFDMDPSYKIRLSPNLLPSAIFAKESVKDQIEHLLQ</sequence>
<evidence type="ECO:0000313" key="3">
    <source>
        <dbReference type="Proteomes" id="UP001605036"/>
    </source>
</evidence>
<evidence type="ECO:0000256" key="1">
    <source>
        <dbReference type="SAM" id="MobiDB-lite"/>
    </source>
</evidence>
<comment type="caution">
    <text evidence="2">The sequence shown here is derived from an EMBL/GenBank/DDBJ whole genome shotgun (WGS) entry which is preliminary data.</text>
</comment>
<protein>
    <submittedName>
        <fullName evidence="2">Uncharacterized protein</fullName>
    </submittedName>
</protein>
<organism evidence="2 3">
    <name type="scientific">Riccia fluitans</name>
    <dbReference type="NCBI Taxonomy" id="41844"/>
    <lineage>
        <taxon>Eukaryota</taxon>
        <taxon>Viridiplantae</taxon>
        <taxon>Streptophyta</taxon>
        <taxon>Embryophyta</taxon>
        <taxon>Marchantiophyta</taxon>
        <taxon>Marchantiopsida</taxon>
        <taxon>Marchantiidae</taxon>
        <taxon>Marchantiales</taxon>
        <taxon>Ricciaceae</taxon>
        <taxon>Riccia</taxon>
    </lineage>
</organism>
<keyword evidence="3" id="KW-1185">Reference proteome</keyword>
<accession>A0ABD1YYY8</accession>